<dbReference type="InterPro" id="IPR036284">
    <property type="entry name" value="GGL_sf"/>
</dbReference>
<dbReference type="EMBL" id="JADGJD010000541">
    <property type="protein sequence ID" value="KAJ3050213.1"/>
    <property type="molecule type" value="Genomic_DNA"/>
</dbReference>
<dbReference type="AlphaFoldDB" id="A0AAD5X3Q3"/>
<proteinExistence type="predicted"/>
<reference evidence="3" key="1">
    <citation type="submission" date="2020-05" db="EMBL/GenBank/DDBJ databases">
        <title>Phylogenomic resolution of chytrid fungi.</title>
        <authorList>
            <person name="Stajich J.E."/>
            <person name="Amses K."/>
            <person name="Simmons R."/>
            <person name="Seto K."/>
            <person name="Myers J."/>
            <person name="Bonds A."/>
            <person name="Quandt C.A."/>
            <person name="Barry K."/>
            <person name="Liu P."/>
            <person name="Grigoriev I."/>
            <person name="Longcore J.E."/>
            <person name="James T.Y."/>
        </authorList>
    </citation>
    <scope>NUCLEOTIDE SEQUENCE</scope>
    <source>
        <strain evidence="3">JEL0318</strain>
    </source>
</reference>
<feature type="compositionally biased region" description="Polar residues" evidence="1">
    <location>
        <begin position="90"/>
        <end position="107"/>
    </location>
</feature>
<dbReference type="GO" id="GO:0007186">
    <property type="term" value="P:G protein-coupled receptor signaling pathway"/>
    <property type="evidence" value="ECO:0007669"/>
    <property type="project" value="InterPro"/>
</dbReference>
<organism evidence="3 4">
    <name type="scientific">Rhizophlyctis rosea</name>
    <dbReference type="NCBI Taxonomy" id="64517"/>
    <lineage>
        <taxon>Eukaryota</taxon>
        <taxon>Fungi</taxon>
        <taxon>Fungi incertae sedis</taxon>
        <taxon>Chytridiomycota</taxon>
        <taxon>Chytridiomycota incertae sedis</taxon>
        <taxon>Chytridiomycetes</taxon>
        <taxon>Rhizophlyctidales</taxon>
        <taxon>Rhizophlyctidaceae</taxon>
        <taxon>Rhizophlyctis</taxon>
    </lineage>
</organism>
<evidence type="ECO:0000313" key="3">
    <source>
        <dbReference type="EMBL" id="KAJ3050213.1"/>
    </source>
</evidence>
<evidence type="ECO:0000259" key="2">
    <source>
        <dbReference type="PROSITE" id="PS50058"/>
    </source>
</evidence>
<evidence type="ECO:0000256" key="1">
    <source>
        <dbReference type="SAM" id="MobiDB-lite"/>
    </source>
</evidence>
<dbReference type="SUPFAM" id="SSF48670">
    <property type="entry name" value="Transducin (heterotrimeric G protein), gamma chain"/>
    <property type="match status" value="1"/>
</dbReference>
<dbReference type="Proteomes" id="UP001212841">
    <property type="component" value="Unassembled WGS sequence"/>
</dbReference>
<protein>
    <recommendedName>
        <fullName evidence="2">G protein gamma domain-containing protein</fullName>
    </recommendedName>
</protein>
<sequence>MSDLKLQKLLGEAMSFASRVHTVPVLGIESEERNLEQTKAPVLKVFPTALLLELNFPLPSTALNERLRQEEELPRVRVSEAAKNLQTYVNSTPEPLTNPQAALQNPFTKKASGGGCEIV</sequence>
<dbReference type="PROSITE" id="PS50058">
    <property type="entry name" value="G_PROTEIN_GAMMA"/>
    <property type="match status" value="1"/>
</dbReference>
<keyword evidence="4" id="KW-1185">Reference proteome</keyword>
<dbReference type="Gene3D" id="4.10.260.10">
    <property type="entry name" value="Transducin (heterotrimeric G protein), gamma chain"/>
    <property type="match status" value="1"/>
</dbReference>
<name>A0AAD5X3Q3_9FUNG</name>
<dbReference type="Pfam" id="PF00631">
    <property type="entry name" value="G-gamma"/>
    <property type="match status" value="1"/>
</dbReference>
<gene>
    <name evidence="3" type="ORF">HK097_008822</name>
</gene>
<feature type="region of interest" description="Disordered" evidence="1">
    <location>
        <begin position="90"/>
        <end position="119"/>
    </location>
</feature>
<comment type="caution">
    <text evidence="3">The sequence shown here is derived from an EMBL/GenBank/DDBJ whole genome shotgun (WGS) entry which is preliminary data.</text>
</comment>
<feature type="domain" description="G protein gamma" evidence="2">
    <location>
        <begin position="65"/>
        <end position="119"/>
    </location>
</feature>
<evidence type="ECO:0000313" key="4">
    <source>
        <dbReference type="Proteomes" id="UP001212841"/>
    </source>
</evidence>
<dbReference type="InterPro" id="IPR015898">
    <property type="entry name" value="G-protein_gamma-like_dom"/>
</dbReference>
<accession>A0AAD5X3Q3</accession>